<gene>
    <name evidence="15" type="primary">pepN_1</name>
    <name evidence="15" type="ORF">Lade_1581</name>
    <name evidence="16" type="ORF">NCTC12735_01052</name>
</gene>
<evidence type="ECO:0000256" key="1">
    <source>
        <dbReference type="ARBA" id="ARBA00000098"/>
    </source>
</evidence>
<reference evidence="16 18" key="2">
    <citation type="submission" date="2018-12" db="EMBL/GenBank/DDBJ databases">
        <authorList>
            <consortium name="Pathogen Informatics"/>
        </authorList>
    </citation>
    <scope>NUCLEOTIDE SEQUENCE [LARGE SCALE GENOMIC DNA]</scope>
    <source>
        <strain evidence="16 18">NCTC12735</strain>
        <plasmid evidence="18">13</plasmid>
    </source>
</reference>
<keyword evidence="6" id="KW-0963">Cytoplasm</keyword>
<evidence type="ECO:0000259" key="14">
    <source>
        <dbReference type="SMART" id="SM01263"/>
    </source>
</evidence>
<evidence type="ECO:0000256" key="7">
    <source>
        <dbReference type="ARBA" id="ARBA00022670"/>
    </source>
</evidence>
<feature type="domain" description="Peptidase M1 leukotriene A4 hydrolase/aminopeptidase C-terminal" evidence="14">
    <location>
        <begin position="481"/>
        <end position="619"/>
    </location>
</feature>
<dbReference type="PRINTS" id="PR00756">
    <property type="entry name" value="ALADIPTASE"/>
</dbReference>
<dbReference type="RefSeq" id="WP_084758879.1">
    <property type="nucleotide sequence ID" value="NZ_CAAAHS010000009.1"/>
</dbReference>
<dbReference type="EMBL" id="LNKA01000010">
    <property type="protein sequence ID" value="KTC65058.1"/>
    <property type="molecule type" value="Genomic_DNA"/>
</dbReference>
<keyword evidence="16" id="KW-0614">Plasmid</keyword>
<dbReference type="SUPFAM" id="SSF48371">
    <property type="entry name" value="ARM repeat"/>
    <property type="match status" value="1"/>
</dbReference>
<dbReference type="InterPro" id="IPR027268">
    <property type="entry name" value="Peptidase_M4/M1_CTD_sf"/>
</dbReference>
<keyword evidence="11" id="KW-0482">Metalloprotease</keyword>
<dbReference type="EC" id="3.4.11.2" evidence="4"/>
<dbReference type="Pfam" id="PF01433">
    <property type="entry name" value="Peptidase_M1"/>
    <property type="match status" value="1"/>
</dbReference>
<dbReference type="InterPro" id="IPR015211">
    <property type="entry name" value="Peptidase_M1_C"/>
</dbReference>
<dbReference type="GO" id="GO:0006508">
    <property type="term" value="P:proteolysis"/>
    <property type="evidence" value="ECO:0007669"/>
    <property type="project" value="UniProtKB-KW"/>
</dbReference>
<keyword evidence="7" id="KW-0645">Protease</keyword>
<dbReference type="Gene3D" id="2.60.40.1730">
    <property type="entry name" value="tricorn interacting facor f3 domain"/>
    <property type="match status" value="1"/>
</dbReference>
<feature type="binding site" evidence="13">
    <location>
        <position position="323"/>
    </location>
    <ligand>
        <name>Zn(2+)</name>
        <dbReference type="ChEBI" id="CHEBI:29105"/>
        <note>catalytic</note>
    </ligand>
</feature>
<dbReference type="SUPFAM" id="SSF63737">
    <property type="entry name" value="Leukotriene A4 hydrolase N-terminal domain"/>
    <property type="match status" value="1"/>
</dbReference>
<comment type="catalytic activity">
    <reaction evidence="1">
        <text>Release of an N-terminal amino acid, Xaa-|-Yaa- from a peptide, amide or arylamide. Xaa is preferably Ala, but may be most amino acids including Pro (slow action). When a terminal hydrophobic residue is followed by a prolyl residue, the two may be released as an intact Xaa-Pro dipeptide.</text>
        <dbReference type="EC" id="3.4.11.2"/>
    </reaction>
</comment>
<proteinExistence type="inferred from homology"/>
<dbReference type="EMBL" id="LR134422">
    <property type="protein sequence ID" value="VEH85422.1"/>
    <property type="molecule type" value="Genomic_DNA"/>
</dbReference>
<keyword evidence="15" id="KW-0031">Aminopeptidase</keyword>
<name>A0A0W0R1W0_9GAMM</name>
<dbReference type="Gene3D" id="1.25.40.320">
    <property type="entry name" value="Peptidase M1, leukotriene A4 hydrolase/aminopeptidase C-terminal domain"/>
    <property type="match status" value="1"/>
</dbReference>
<dbReference type="PANTHER" id="PTHR45726">
    <property type="entry name" value="LEUKOTRIENE A-4 HYDROLASE"/>
    <property type="match status" value="1"/>
</dbReference>
<evidence type="ECO:0000256" key="10">
    <source>
        <dbReference type="ARBA" id="ARBA00022833"/>
    </source>
</evidence>
<evidence type="ECO:0000256" key="12">
    <source>
        <dbReference type="PIRSR" id="PIRSR634015-1"/>
    </source>
</evidence>
<dbReference type="CDD" id="cd09599">
    <property type="entry name" value="M1_LTA4H"/>
    <property type="match status" value="1"/>
</dbReference>
<evidence type="ECO:0000313" key="17">
    <source>
        <dbReference type="Proteomes" id="UP000054859"/>
    </source>
</evidence>
<feature type="binding site" evidence="13">
    <location>
        <position position="319"/>
    </location>
    <ligand>
        <name>Zn(2+)</name>
        <dbReference type="ChEBI" id="CHEBI:29105"/>
        <note>catalytic</note>
    </ligand>
</feature>
<comment type="similarity">
    <text evidence="3">Belongs to the peptidase M1 family.</text>
</comment>
<dbReference type="PANTHER" id="PTHR45726:SF3">
    <property type="entry name" value="LEUKOTRIENE A-4 HYDROLASE"/>
    <property type="match status" value="1"/>
</dbReference>
<dbReference type="GO" id="GO:0005737">
    <property type="term" value="C:cytoplasm"/>
    <property type="evidence" value="ECO:0007669"/>
    <property type="project" value="UniProtKB-SubCell"/>
</dbReference>
<dbReference type="KEGG" id="ladl:NCTC12735_01052"/>
<dbReference type="FunFam" id="3.30.2010.30:FF:000001">
    <property type="entry name" value="Leukotriene A(4) hydrolase"/>
    <property type="match status" value="1"/>
</dbReference>
<dbReference type="OrthoDB" id="100605at2"/>
<dbReference type="Pfam" id="PF17900">
    <property type="entry name" value="Peptidase_M1_N"/>
    <property type="match status" value="1"/>
</dbReference>
<dbReference type="Gene3D" id="3.30.2010.30">
    <property type="match status" value="1"/>
</dbReference>
<evidence type="ECO:0000256" key="2">
    <source>
        <dbReference type="ARBA" id="ARBA00004496"/>
    </source>
</evidence>
<dbReference type="InterPro" id="IPR042097">
    <property type="entry name" value="Aminopeptidase_N-like_N_sf"/>
</dbReference>
<feature type="active site" description="Proton donor" evidence="12">
    <location>
        <position position="405"/>
    </location>
</feature>
<sequence length="623" mass="71302">MSRILLKILVLFVFANGLLFAHPTSQLTSNRQMNSIKNDVHSYSNSAEVVIKHLDLNVEVDFAKKIIAGKAKYRIENLNNAREIIFDSNNLTIEKITLDEKETPAQFHLGPTDKHLGQALHVGIQPQTQYLTIYYQTNPNAAALLWLDPEQTAGKEHPFLFTQSEAILARSWIPVQDSPGIRITYEATVKVPPSLLALMSAKNPQVKNDSGIYHFTMERPIPPYLLALAVGDIQFKAIGPRTGVYAEPSVVNKATYELEDMENMLTNAEKLYGPYAWERYDVLVLPPSFPFGGMENPRLTFATPTILVGDRSLVSLIAHELAHSWSGNLVTNATWNDFWLNEGFTVYFERRIMEEQEGKDYSDMLEELGYYDLVDALKEVKPQFTSLKTNLTGYDPDEGLTRIPYEKGYFLLRFIEEQVGRESFDSFLNQYFQEFAFQTVTTEQFLSYLQNNLVINPSLLEKINSWIYEPGMPKEIIFTSSQRFAKVKENLKRFEQGTPATDLAVNPWSTQEWEYFIHHLPSTLTLEEMSELDKAFNFTQSGNIKITSAWFSHVIQHHYTNAYEAIAYFLQNVGRRHYVLQVYKALAATPEGKAWALEIYKKARVNYHSVTRNSVDKVLGYIA</sequence>
<keyword evidence="8 13" id="KW-0479">Metal-binding</keyword>
<comment type="subcellular location">
    <subcellularLocation>
        <location evidence="2">Cytoplasm</location>
    </subcellularLocation>
</comment>
<keyword evidence="9 16" id="KW-0378">Hydrolase</keyword>
<protein>
    <recommendedName>
        <fullName evidence="5">Aminopeptidase N</fullName>
        <ecNumber evidence="4">3.4.11.2</ecNumber>
    </recommendedName>
</protein>
<dbReference type="InterPro" id="IPR001930">
    <property type="entry name" value="Peptidase_M1"/>
</dbReference>
<evidence type="ECO:0000313" key="18">
    <source>
        <dbReference type="Proteomes" id="UP000281170"/>
    </source>
</evidence>
<dbReference type="SUPFAM" id="SSF55486">
    <property type="entry name" value="Metalloproteases ('zincins'), catalytic domain"/>
    <property type="match status" value="1"/>
</dbReference>
<reference evidence="15 17" key="1">
    <citation type="submission" date="2015-11" db="EMBL/GenBank/DDBJ databases">
        <title>Identification of large and diverse effector repertoires of 38 Legionella species.</title>
        <authorList>
            <person name="Burstein D."/>
            <person name="Amaro F."/>
            <person name="Zusman T."/>
            <person name="Lifshitz Z."/>
            <person name="Cohen O."/>
            <person name="Gilbert J.A."/>
            <person name="Pupko T."/>
            <person name="Shuman H.A."/>
            <person name="Segal G."/>
        </authorList>
    </citation>
    <scope>NUCLEOTIDE SEQUENCE [LARGE SCALE GENOMIC DNA]</scope>
    <source>
        <strain evidence="15 17">1762-AUS-E</strain>
    </source>
</reference>
<keyword evidence="10 13" id="KW-0862">Zinc</keyword>
<dbReference type="GO" id="GO:0016285">
    <property type="term" value="F:alanyl aminopeptidase activity"/>
    <property type="evidence" value="ECO:0007669"/>
    <property type="project" value="UniProtKB-EC"/>
</dbReference>
<dbReference type="InterPro" id="IPR014782">
    <property type="entry name" value="Peptidase_M1_dom"/>
</dbReference>
<dbReference type="PATRIC" id="fig|45056.6.peg.1632"/>
<dbReference type="SMART" id="SM01263">
    <property type="entry name" value="Leuk-A4-hydro_C"/>
    <property type="match status" value="1"/>
</dbReference>
<evidence type="ECO:0000256" key="13">
    <source>
        <dbReference type="PIRSR" id="PIRSR634015-3"/>
    </source>
</evidence>
<dbReference type="InterPro" id="IPR034015">
    <property type="entry name" value="M1_LTA4H"/>
</dbReference>
<dbReference type="GO" id="GO:0008237">
    <property type="term" value="F:metallopeptidase activity"/>
    <property type="evidence" value="ECO:0007669"/>
    <property type="project" value="UniProtKB-KW"/>
</dbReference>
<dbReference type="STRING" id="45056.Lade_1581"/>
<evidence type="ECO:0000313" key="15">
    <source>
        <dbReference type="EMBL" id="KTC65058.1"/>
    </source>
</evidence>
<dbReference type="Gene3D" id="1.10.390.10">
    <property type="entry name" value="Neutral Protease Domain 2"/>
    <property type="match status" value="1"/>
</dbReference>
<geneLocation type="plasmid" evidence="16 18">
    <name>13</name>
</geneLocation>
<evidence type="ECO:0000256" key="5">
    <source>
        <dbReference type="ARBA" id="ARBA00015611"/>
    </source>
</evidence>
<organism evidence="15 17">
    <name type="scientific">Legionella adelaidensis</name>
    <dbReference type="NCBI Taxonomy" id="45056"/>
    <lineage>
        <taxon>Bacteria</taxon>
        <taxon>Pseudomonadati</taxon>
        <taxon>Pseudomonadota</taxon>
        <taxon>Gammaproteobacteria</taxon>
        <taxon>Legionellales</taxon>
        <taxon>Legionellaceae</taxon>
        <taxon>Legionella</taxon>
    </lineage>
</organism>
<evidence type="ECO:0000256" key="11">
    <source>
        <dbReference type="ARBA" id="ARBA00023049"/>
    </source>
</evidence>
<dbReference type="InterPro" id="IPR049980">
    <property type="entry name" value="LTA4H_cat"/>
</dbReference>
<feature type="binding site" evidence="13">
    <location>
        <position position="342"/>
    </location>
    <ligand>
        <name>Zn(2+)</name>
        <dbReference type="ChEBI" id="CHEBI:29105"/>
        <note>catalytic</note>
    </ligand>
</feature>
<evidence type="ECO:0000256" key="3">
    <source>
        <dbReference type="ARBA" id="ARBA00010136"/>
    </source>
</evidence>
<dbReference type="AlphaFoldDB" id="A0A0W0R1W0"/>
<dbReference type="Proteomes" id="UP000054859">
    <property type="component" value="Unassembled WGS sequence"/>
</dbReference>
<evidence type="ECO:0000256" key="4">
    <source>
        <dbReference type="ARBA" id="ARBA00012564"/>
    </source>
</evidence>
<dbReference type="InterPro" id="IPR038502">
    <property type="entry name" value="M1_LTA-4_hydro/amino_C_sf"/>
</dbReference>
<dbReference type="InterPro" id="IPR045357">
    <property type="entry name" value="Aminopeptidase_N-like_N"/>
</dbReference>
<dbReference type="Proteomes" id="UP000281170">
    <property type="component" value="Plasmid 13"/>
</dbReference>
<evidence type="ECO:0000256" key="8">
    <source>
        <dbReference type="ARBA" id="ARBA00022723"/>
    </source>
</evidence>
<evidence type="ECO:0000256" key="9">
    <source>
        <dbReference type="ARBA" id="ARBA00022801"/>
    </source>
</evidence>
<keyword evidence="17" id="KW-1185">Reference proteome</keyword>
<accession>A0A0W0R1W0</accession>
<evidence type="ECO:0000256" key="6">
    <source>
        <dbReference type="ARBA" id="ARBA00022490"/>
    </source>
</evidence>
<evidence type="ECO:0000313" key="16">
    <source>
        <dbReference type="EMBL" id="VEH85422.1"/>
    </source>
</evidence>
<feature type="active site" description="Proton acceptor" evidence="12">
    <location>
        <position position="320"/>
    </location>
</feature>
<dbReference type="GO" id="GO:0008270">
    <property type="term" value="F:zinc ion binding"/>
    <property type="evidence" value="ECO:0007669"/>
    <property type="project" value="InterPro"/>
</dbReference>
<comment type="cofactor">
    <cofactor evidence="13">
        <name>Zn(2+)</name>
        <dbReference type="ChEBI" id="CHEBI:29105"/>
    </cofactor>
    <text evidence="13">Binds 1 zinc ion per subunit.</text>
</comment>
<dbReference type="InterPro" id="IPR016024">
    <property type="entry name" value="ARM-type_fold"/>
</dbReference>
<dbReference type="Pfam" id="PF09127">
    <property type="entry name" value="Leuk-A4-hydro_C"/>
    <property type="match status" value="1"/>
</dbReference>